<feature type="region of interest" description="Disordered" evidence="7">
    <location>
        <begin position="1009"/>
        <end position="1040"/>
    </location>
</feature>
<dbReference type="Gene3D" id="3.30.420.10">
    <property type="entry name" value="Ribonuclease H-like superfamily/Ribonuclease H"/>
    <property type="match status" value="1"/>
</dbReference>
<dbReference type="InterPro" id="IPR000477">
    <property type="entry name" value="RT_dom"/>
</dbReference>
<evidence type="ECO:0000259" key="9">
    <source>
        <dbReference type="PROSITE" id="PS50994"/>
    </source>
</evidence>
<dbReference type="InterPro" id="IPR021109">
    <property type="entry name" value="Peptidase_aspartic_dom_sf"/>
</dbReference>
<dbReference type="Pfam" id="PF00078">
    <property type="entry name" value="RVT_1"/>
    <property type="match status" value="1"/>
</dbReference>
<keyword evidence="11" id="KW-1185">Reference proteome</keyword>
<dbReference type="InterPro" id="IPR012337">
    <property type="entry name" value="RNaseH-like_sf"/>
</dbReference>
<dbReference type="Gene3D" id="3.30.70.270">
    <property type="match status" value="2"/>
</dbReference>
<dbReference type="PROSITE" id="PS50878">
    <property type="entry name" value="RT_POL"/>
    <property type="match status" value="1"/>
</dbReference>
<keyword evidence="2" id="KW-0808">Transferase</keyword>
<keyword evidence="6" id="KW-0511">Multifunctional enzyme</keyword>
<dbReference type="SUPFAM" id="SSF56672">
    <property type="entry name" value="DNA/RNA polymerases"/>
    <property type="match status" value="1"/>
</dbReference>
<dbReference type="CDD" id="cd01647">
    <property type="entry name" value="RT_LTR"/>
    <property type="match status" value="1"/>
</dbReference>
<dbReference type="InterPro" id="IPR050951">
    <property type="entry name" value="Retrovirus_Pol_polyprotein"/>
</dbReference>
<keyword evidence="5" id="KW-0255">Endonuclease</keyword>
<evidence type="ECO:0000313" key="10">
    <source>
        <dbReference type="EnsemblMetazoa" id="AALFPA23_015557.P22645"/>
    </source>
</evidence>
<dbReference type="RefSeq" id="XP_062698523.1">
    <property type="nucleotide sequence ID" value="XM_062842539.1"/>
</dbReference>
<sequence length="1040" mass="119028">MEIDTGSAVTVISEFLYKKFFSYVPISMCHKKLVVVNGVKLDVVGQIIAEIMLNGKQSTGSLVVLKTCNEFRPLLGRDWMTTFYPNWKNGFLEPEIKNVQKLAIDKEHEEAIRYEADLVFTSDQPIFRKPYQVPYKIKDKFLNHLDSLEKQGIITPIKASEWAAPVIAIIKKDNDLRMVIDCKVSLNKVLLPNTYPLPLAQDIFASLAGSKVFCSLDLTGAYTQLKLSKRSRKYVVINTEKGLYTYNRLPQGASSSAAVFQQVMDQVLKGLENVSVYLDDVLIAAKTFRECLDKVVQVLERLAAANISVNFKKCKFFVDSLQYLGHLITDEGLLPSPEKLSTIKDAKVPRNVTELKAYLGLVNYYNKFIPNLSSKLKCLYALLKKNAHFNWTNDCDKVFTESKENLLNANLLTFYDPRKPLVVVTDASSYGLGGVLAQVENNTERPVCFTSFSLNDAQKRYPILHLEALALVCVIKKFHKFLFGQRFKVYTDHKPLLGIFGKEGKHSIYVTRLQRYIMELSIYNFEIEYRPAAKMGNADFCSRFPINQKVPTYLEQNAIQNLNFSNEFPLDYSLIARETKSDNFLSKLSEFVTLGWPKKIPNGFKNFFAQKDILEMVDGVLLVENKVIIPETLKMKILKLLHANHGGMVKMKKLARTVVFWHGINADIEAYVKHCDTCTKMEVVPKPKQTGTWLPTTRPFSRLHADFFHFEGKTFLLIVDSNSKWLEVEWVRFGTTAKLVNRKFASFFARFGLPDIVVTDGGPPFNSQEFMDFLRHQGVKILKSPPYNPASNGQAERMVRVVKDVLKKFLIDNQTKSLDIEDKLNLFLINYRNSCLGEEGAFPSEKVLNFKPKMLLDLINPKKTYKNFIERSTKTDENFQFIEKSISNELDNLKAGDKLLYKNHNQKDIPKWLEAKFVKRMSINVFQIALGSHVLTAHRHQLKMLGQPNRRTKVMTAKKECTNRRFSLDEEEDFMGFPIVSVDQERSGSEIDAVEKSCLNPGVSKDVAEQNEAYRQSRKRKHIARSPIVTRSKLRRISQD</sequence>
<reference evidence="10" key="2">
    <citation type="submission" date="2025-05" db="UniProtKB">
        <authorList>
            <consortium name="EnsemblMetazoa"/>
        </authorList>
    </citation>
    <scope>IDENTIFICATION</scope>
    <source>
        <strain evidence="10">Foshan</strain>
    </source>
</reference>
<keyword evidence="5" id="KW-0378">Hydrolase</keyword>
<evidence type="ECO:0000259" key="8">
    <source>
        <dbReference type="PROSITE" id="PS50878"/>
    </source>
</evidence>
<dbReference type="InterPro" id="IPR001584">
    <property type="entry name" value="Integrase_cat-core"/>
</dbReference>
<evidence type="ECO:0000256" key="5">
    <source>
        <dbReference type="ARBA" id="ARBA00022759"/>
    </source>
</evidence>
<dbReference type="Pfam" id="PF17921">
    <property type="entry name" value="Integrase_H2C2"/>
    <property type="match status" value="1"/>
</dbReference>
<dbReference type="Pfam" id="PF17919">
    <property type="entry name" value="RT_RNaseH_2"/>
    <property type="match status" value="1"/>
</dbReference>
<evidence type="ECO:0000256" key="7">
    <source>
        <dbReference type="SAM" id="MobiDB-lite"/>
    </source>
</evidence>
<accession>A0ABM1Z6M3</accession>
<dbReference type="InterPro" id="IPR036397">
    <property type="entry name" value="RNaseH_sf"/>
</dbReference>
<feature type="domain" description="Reverse transcriptase" evidence="8">
    <location>
        <begin position="150"/>
        <end position="328"/>
    </location>
</feature>
<evidence type="ECO:0000313" key="11">
    <source>
        <dbReference type="Proteomes" id="UP000069940"/>
    </source>
</evidence>
<dbReference type="Proteomes" id="UP000069940">
    <property type="component" value="Unassembled WGS sequence"/>
</dbReference>
<dbReference type="Gene3D" id="3.10.10.10">
    <property type="entry name" value="HIV Type 1 Reverse Transcriptase, subunit A, domain 1"/>
    <property type="match status" value="1"/>
</dbReference>
<keyword evidence="3" id="KW-0548">Nucleotidyltransferase</keyword>
<evidence type="ECO:0000256" key="4">
    <source>
        <dbReference type="ARBA" id="ARBA00022722"/>
    </source>
</evidence>
<dbReference type="SUPFAM" id="SSF50630">
    <property type="entry name" value="Acid proteases"/>
    <property type="match status" value="1"/>
</dbReference>
<reference evidence="11" key="1">
    <citation type="journal article" date="2015" name="Proc. Natl. Acad. Sci. U.S.A.">
        <title>Genome sequence of the Asian Tiger mosquito, Aedes albopictus, reveals insights into its biology, genetics, and evolution.</title>
        <authorList>
            <person name="Chen X.G."/>
            <person name="Jiang X."/>
            <person name="Gu J."/>
            <person name="Xu M."/>
            <person name="Wu Y."/>
            <person name="Deng Y."/>
            <person name="Zhang C."/>
            <person name="Bonizzoni M."/>
            <person name="Dermauw W."/>
            <person name="Vontas J."/>
            <person name="Armbruster P."/>
            <person name="Huang X."/>
            <person name="Yang Y."/>
            <person name="Zhang H."/>
            <person name="He W."/>
            <person name="Peng H."/>
            <person name="Liu Y."/>
            <person name="Wu K."/>
            <person name="Chen J."/>
            <person name="Lirakis M."/>
            <person name="Topalis P."/>
            <person name="Van Leeuwen T."/>
            <person name="Hall A.B."/>
            <person name="Jiang X."/>
            <person name="Thorpe C."/>
            <person name="Mueller R.L."/>
            <person name="Sun C."/>
            <person name="Waterhouse R.M."/>
            <person name="Yan G."/>
            <person name="Tu Z.J."/>
            <person name="Fang X."/>
            <person name="James A.A."/>
        </authorList>
    </citation>
    <scope>NUCLEOTIDE SEQUENCE [LARGE SCALE GENOMIC DNA]</scope>
    <source>
        <strain evidence="11">Foshan</strain>
    </source>
</reference>
<evidence type="ECO:0000256" key="3">
    <source>
        <dbReference type="ARBA" id="ARBA00022695"/>
    </source>
</evidence>
<dbReference type="SUPFAM" id="SSF53098">
    <property type="entry name" value="Ribonuclease H-like"/>
    <property type="match status" value="1"/>
</dbReference>
<dbReference type="InterPro" id="IPR041588">
    <property type="entry name" value="Integrase_H2C2"/>
</dbReference>
<organism evidence="10 11">
    <name type="scientific">Aedes albopictus</name>
    <name type="common">Asian tiger mosquito</name>
    <name type="synonym">Stegomyia albopicta</name>
    <dbReference type="NCBI Taxonomy" id="7160"/>
    <lineage>
        <taxon>Eukaryota</taxon>
        <taxon>Metazoa</taxon>
        <taxon>Ecdysozoa</taxon>
        <taxon>Arthropoda</taxon>
        <taxon>Hexapoda</taxon>
        <taxon>Insecta</taxon>
        <taxon>Pterygota</taxon>
        <taxon>Neoptera</taxon>
        <taxon>Endopterygota</taxon>
        <taxon>Diptera</taxon>
        <taxon>Nematocera</taxon>
        <taxon>Culicoidea</taxon>
        <taxon>Culicidae</taxon>
        <taxon>Culicinae</taxon>
        <taxon>Aedini</taxon>
        <taxon>Aedes</taxon>
        <taxon>Stegomyia</taxon>
    </lineage>
</organism>
<dbReference type="InterPro" id="IPR043128">
    <property type="entry name" value="Rev_trsase/Diguanyl_cyclase"/>
</dbReference>
<evidence type="ECO:0000256" key="2">
    <source>
        <dbReference type="ARBA" id="ARBA00022679"/>
    </source>
</evidence>
<dbReference type="GeneID" id="134284164"/>
<feature type="domain" description="Integrase catalytic" evidence="9">
    <location>
        <begin position="695"/>
        <end position="851"/>
    </location>
</feature>
<name>A0ABM1Z6M3_AEDAL</name>
<evidence type="ECO:0000256" key="1">
    <source>
        <dbReference type="ARBA" id="ARBA00012493"/>
    </source>
</evidence>
<dbReference type="PANTHER" id="PTHR37984">
    <property type="entry name" value="PROTEIN CBG26694"/>
    <property type="match status" value="1"/>
</dbReference>
<evidence type="ECO:0000256" key="6">
    <source>
        <dbReference type="ARBA" id="ARBA00023268"/>
    </source>
</evidence>
<dbReference type="Pfam" id="PF00665">
    <property type="entry name" value="rve"/>
    <property type="match status" value="1"/>
</dbReference>
<dbReference type="Gene3D" id="1.10.340.70">
    <property type="match status" value="1"/>
</dbReference>
<dbReference type="InterPro" id="IPR043502">
    <property type="entry name" value="DNA/RNA_pol_sf"/>
</dbReference>
<dbReference type="EC" id="2.7.7.49" evidence="1"/>
<dbReference type="PANTHER" id="PTHR37984:SF5">
    <property type="entry name" value="PROTEIN NYNRIN-LIKE"/>
    <property type="match status" value="1"/>
</dbReference>
<dbReference type="InterPro" id="IPR041577">
    <property type="entry name" value="RT_RNaseH_2"/>
</dbReference>
<dbReference type="PROSITE" id="PS50994">
    <property type="entry name" value="INTEGRASE"/>
    <property type="match status" value="1"/>
</dbReference>
<protein>
    <recommendedName>
        <fullName evidence="1">RNA-directed DNA polymerase</fullName>
        <ecNumber evidence="1">2.7.7.49</ecNumber>
    </recommendedName>
</protein>
<proteinExistence type="predicted"/>
<dbReference type="EnsemblMetazoa" id="AALFPA23_015557.R22645">
    <property type="protein sequence ID" value="AALFPA23_015557.P22645"/>
    <property type="gene ID" value="AALFPA23_015557"/>
</dbReference>
<keyword evidence="4" id="KW-0540">Nuclease</keyword>
<dbReference type="CDD" id="cd09274">
    <property type="entry name" value="RNase_HI_RT_Ty3"/>
    <property type="match status" value="1"/>
</dbReference>